<dbReference type="Pfam" id="PF00583">
    <property type="entry name" value="Acetyltransf_1"/>
    <property type="match status" value="1"/>
</dbReference>
<gene>
    <name evidence="2" type="ORF">RFV38_09325</name>
</gene>
<dbReference type="Proteomes" id="UP001279681">
    <property type="component" value="Unassembled WGS sequence"/>
</dbReference>
<dbReference type="SUPFAM" id="SSF55729">
    <property type="entry name" value="Acyl-CoA N-acyltransferases (Nat)"/>
    <property type="match status" value="1"/>
</dbReference>
<sequence length="150" mass="17520">MKVVEVKPSDRDLVEKIYKNEIESFGVMGGADMWMIMSFIRYGKLYVLLDEFNEILSVAQYQGVFGKNEVFLYGFSTPFEKRAMGYGKTLLEKTHKKLRAEKIEKVYLTVDPNNEKAIQMYKKAGYEIVELQKDEYGKGIDRYLMIKNLL</sequence>
<evidence type="ECO:0000259" key="1">
    <source>
        <dbReference type="PROSITE" id="PS51186"/>
    </source>
</evidence>
<proteinExistence type="predicted"/>
<dbReference type="EC" id="2.3.1.-" evidence="2"/>
<reference evidence="3" key="1">
    <citation type="submission" date="2023-07" db="EMBL/GenBank/DDBJ databases">
        <authorList>
            <person name="Colorado M.A."/>
            <person name="Villamil L.M."/>
            <person name="Melo J.F."/>
            <person name="Rodriguez J.A."/>
            <person name="Ruiz R.Y."/>
        </authorList>
    </citation>
    <scope>NUCLEOTIDE SEQUENCE [LARGE SCALE GENOMIC DNA]</scope>
    <source>
        <strain evidence="3">C33</strain>
    </source>
</reference>
<feature type="domain" description="N-acetyltransferase" evidence="1">
    <location>
        <begin position="1"/>
        <end position="150"/>
    </location>
</feature>
<dbReference type="EMBL" id="JAVIKH010000012">
    <property type="protein sequence ID" value="MDX8336697.1"/>
    <property type="molecule type" value="Genomic_DNA"/>
</dbReference>
<dbReference type="GO" id="GO:0016746">
    <property type="term" value="F:acyltransferase activity"/>
    <property type="evidence" value="ECO:0007669"/>
    <property type="project" value="UniProtKB-KW"/>
</dbReference>
<dbReference type="Gene3D" id="3.40.630.30">
    <property type="match status" value="1"/>
</dbReference>
<evidence type="ECO:0000313" key="3">
    <source>
        <dbReference type="Proteomes" id="UP001279681"/>
    </source>
</evidence>
<dbReference type="PROSITE" id="PS51186">
    <property type="entry name" value="GNAT"/>
    <property type="match status" value="1"/>
</dbReference>
<dbReference type="InterPro" id="IPR016181">
    <property type="entry name" value="Acyl_CoA_acyltransferase"/>
</dbReference>
<keyword evidence="3" id="KW-1185">Reference proteome</keyword>
<accession>A0ABU4WCE0</accession>
<organism evidence="2 3">
    <name type="scientific">Candidatus Cetobacterium colombiensis</name>
    <dbReference type="NCBI Taxonomy" id="3073100"/>
    <lineage>
        <taxon>Bacteria</taxon>
        <taxon>Fusobacteriati</taxon>
        <taxon>Fusobacteriota</taxon>
        <taxon>Fusobacteriia</taxon>
        <taxon>Fusobacteriales</taxon>
        <taxon>Fusobacteriaceae</taxon>
        <taxon>Cetobacterium</taxon>
    </lineage>
</organism>
<dbReference type="RefSeq" id="WP_320314079.1">
    <property type="nucleotide sequence ID" value="NZ_JAVIKH010000012.1"/>
</dbReference>
<comment type="caution">
    <text evidence="2">The sequence shown here is derived from an EMBL/GenBank/DDBJ whole genome shotgun (WGS) entry which is preliminary data.</text>
</comment>
<keyword evidence="2" id="KW-0808">Transferase</keyword>
<evidence type="ECO:0000313" key="2">
    <source>
        <dbReference type="EMBL" id="MDX8336697.1"/>
    </source>
</evidence>
<keyword evidence="2" id="KW-0012">Acyltransferase</keyword>
<name>A0ABU4WCE0_9FUSO</name>
<protein>
    <submittedName>
        <fullName evidence="2">GNAT family N-acetyltransferase</fullName>
        <ecNumber evidence="2">2.3.1.-</ecNumber>
    </submittedName>
</protein>
<dbReference type="InterPro" id="IPR000182">
    <property type="entry name" value="GNAT_dom"/>
</dbReference>